<dbReference type="SUPFAM" id="SSF54523">
    <property type="entry name" value="Pili subunits"/>
    <property type="match status" value="1"/>
</dbReference>
<dbReference type="EMBL" id="MUYU01000006">
    <property type="protein sequence ID" value="OOS25477.1"/>
    <property type="molecule type" value="Genomic_DNA"/>
</dbReference>
<feature type="transmembrane region" description="Helical" evidence="1">
    <location>
        <begin position="12"/>
        <end position="33"/>
    </location>
</feature>
<dbReference type="Pfam" id="PF07963">
    <property type="entry name" value="N_methyl"/>
    <property type="match status" value="1"/>
</dbReference>
<dbReference type="AlphaFoldDB" id="A0A1T0CT31"/>
<dbReference type="PROSITE" id="PS00409">
    <property type="entry name" value="PROKAR_NTER_METHYL"/>
    <property type="match status" value="1"/>
</dbReference>
<keyword evidence="3" id="KW-1185">Reference proteome</keyword>
<dbReference type="Gene3D" id="3.30.700.10">
    <property type="entry name" value="Glycoprotein, Type 4 Pilin"/>
    <property type="match status" value="1"/>
</dbReference>
<comment type="caution">
    <text evidence="2">The sequence shown here is derived from an EMBL/GenBank/DDBJ whole genome shotgun (WGS) entry which is preliminary data.</text>
</comment>
<evidence type="ECO:0000313" key="2">
    <source>
        <dbReference type="EMBL" id="OOS25477.1"/>
    </source>
</evidence>
<dbReference type="STRING" id="470453.B0680_01190"/>
<gene>
    <name evidence="2" type="ORF">B0680_01190</name>
</gene>
<accession>A0A1T0CT31</accession>
<name>A0A1T0CT31_9GAMM</name>
<dbReference type="InterPro" id="IPR045584">
    <property type="entry name" value="Pilin-like"/>
</dbReference>
<keyword evidence="1" id="KW-0472">Membrane</keyword>
<evidence type="ECO:0000256" key="1">
    <source>
        <dbReference type="SAM" id="Phobius"/>
    </source>
</evidence>
<dbReference type="Proteomes" id="UP000189800">
    <property type="component" value="Unassembled WGS sequence"/>
</dbReference>
<protein>
    <submittedName>
        <fullName evidence="2">Pilus assembly protein</fullName>
    </submittedName>
</protein>
<keyword evidence="1" id="KW-1133">Transmembrane helix</keyword>
<sequence>MTVQKGFTLIEMLVVLAIIAVMAMVAIPAYHAMMQRFESQSSKRHIAEAIRRAKIEANLHQKDIILCPYGVNEQCDRLGQVGLLVFVDKNSNNRLDDADIVSMKQPLDLRYGLLSMRVSLGRHYIKFMSDNAKPRGHIGNIRYCNTEQNNSLSHLTTINMHGVVTAKSGDVVSIDCG</sequence>
<dbReference type="InterPro" id="IPR012902">
    <property type="entry name" value="N_methyl_site"/>
</dbReference>
<reference evidence="2 3" key="1">
    <citation type="submission" date="2017-02" db="EMBL/GenBank/DDBJ databases">
        <title>Draft genome sequence of Moraxella pluranimalium CCUG 54913T type strain.</title>
        <authorList>
            <person name="Salva-Serra F."/>
            <person name="Engstrom-Jakobsson H."/>
            <person name="Thorell K."/>
            <person name="Jaen-Luchoro D."/>
            <person name="Gonzales-Siles L."/>
            <person name="Karlsson R."/>
            <person name="Yazdan S."/>
            <person name="Boulund F."/>
            <person name="Johnning A."/>
            <person name="Engstrand L."/>
            <person name="Kristiansson E."/>
            <person name="Moore E."/>
        </authorList>
    </citation>
    <scope>NUCLEOTIDE SEQUENCE [LARGE SCALE GENOMIC DNA]</scope>
    <source>
        <strain evidence="2 3">CCUG 54913</strain>
    </source>
</reference>
<organism evidence="2 3">
    <name type="scientific">Moraxella pluranimalium</name>
    <dbReference type="NCBI Taxonomy" id="470453"/>
    <lineage>
        <taxon>Bacteria</taxon>
        <taxon>Pseudomonadati</taxon>
        <taxon>Pseudomonadota</taxon>
        <taxon>Gammaproteobacteria</taxon>
        <taxon>Moraxellales</taxon>
        <taxon>Moraxellaceae</taxon>
        <taxon>Moraxella</taxon>
    </lineage>
</organism>
<keyword evidence="1" id="KW-0812">Transmembrane</keyword>
<evidence type="ECO:0000313" key="3">
    <source>
        <dbReference type="Proteomes" id="UP000189800"/>
    </source>
</evidence>
<dbReference type="RefSeq" id="WP_078253232.1">
    <property type="nucleotide sequence ID" value="NZ_MUYU01000006.1"/>
</dbReference>
<dbReference type="NCBIfam" id="TIGR02532">
    <property type="entry name" value="IV_pilin_GFxxxE"/>
    <property type="match status" value="1"/>
</dbReference>
<proteinExistence type="predicted"/>